<gene>
    <name evidence="1" type="ORF">FWILDA_LOCUS2341</name>
</gene>
<dbReference type="AlphaFoldDB" id="A0A9W4SED1"/>
<organism evidence="1 2">
    <name type="scientific">Funneliformis geosporum</name>
    <dbReference type="NCBI Taxonomy" id="1117311"/>
    <lineage>
        <taxon>Eukaryota</taxon>
        <taxon>Fungi</taxon>
        <taxon>Fungi incertae sedis</taxon>
        <taxon>Mucoromycota</taxon>
        <taxon>Glomeromycotina</taxon>
        <taxon>Glomeromycetes</taxon>
        <taxon>Glomerales</taxon>
        <taxon>Glomeraceae</taxon>
        <taxon>Funneliformis</taxon>
    </lineage>
</organism>
<sequence>MVETPSAAIPFGNPIKLIDTFQFCTTFNPQTLEWNIAKTKGEVPTRRRDIEAVIDN</sequence>
<evidence type="ECO:0000313" key="2">
    <source>
        <dbReference type="Proteomes" id="UP001153678"/>
    </source>
</evidence>
<dbReference type="EMBL" id="CAMKVN010000263">
    <property type="protein sequence ID" value="CAI2165980.1"/>
    <property type="molecule type" value="Genomic_DNA"/>
</dbReference>
<name>A0A9W4SED1_9GLOM</name>
<protein>
    <submittedName>
        <fullName evidence="1">9203_t:CDS:1</fullName>
    </submittedName>
</protein>
<dbReference type="Proteomes" id="UP001153678">
    <property type="component" value="Unassembled WGS sequence"/>
</dbReference>
<accession>A0A9W4SED1</accession>
<comment type="caution">
    <text evidence="1">The sequence shown here is derived from an EMBL/GenBank/DDBJ whole genome shotgun (WGS) entry which is preliminary data.</text>
</comment>
<keyword evidence="2" id="KW-1185">Reference proteome</keyword>
<proteinExistence type="predicted"/>
<evidence type="ECO:0000313" key="1">
    <source>
        <dbReference type="EMBL" id="CAI2165980.1"/>
    </source>
</evidence>
<reference evidence="1" key="1">
    <citation type="submission" date="2022-08" db="EMBL/GenBank/DDBJ databases">
        <authorList>
            <person name="Kallberg Y."/>
            <person name="Tangrot J."/>
            <person name="Rosling A."/>
        </authorList>
    </citation>
    <scope>NUCLEOTIDE SEQUENCE</scope>
    <source>
        <strain evidence="1">Wild A</strain>
    </source>
</reference>